<organism evidence="7 8">
    <name type="scientific">Sneathiella chinensis</name>
    <dbReference type="NCBI Taxonomy" id="349750"/>
    <lineage>
        <taxon>Bacteria</taxon>
        <taxon>Pseudomonadati</taxon>
        <taxon>Pseudomonadota</taxon>
        <taxon>Alphaproteobacteria</taxon>
        <taxon>Sneathiellales</taxon>
        <taxon>Sneathiellaceae</taxon>
        <taxon>Sneathiella</taxon>
    </lineage>
</organism>
<gene>
    <name evidence="7" type="primary">tauD</name>
    <name evidence="7" type="ORF">GCM10007924_23520</name>
</gene>
<feature type="domain" description="TauD/TfdA-like" evidence="6">
    <location>
        <begin position="10"/>
        <end position="266"/>
    </location>
</feature>
<accession>A0ABQ5U6V3</accession>
<evidence type="ECO:0000256" key="2">
    <source>
        <dbReference type="ARBA" id="ARBA00022723"/>
    </source>
</evidence>
<dbReference type="InterPro" id="IPR051323">
    <property type="entry name" value="AtsK-like"/>
</dbReference>
<sequence length="281" mass="31467">MPSDFTHFQVTPANPTIGGHISGIDLNADLSDDVYAELKAALHRYKVIFFRNQDLSTDKYLKLGQHFGELENHEFFPSLDGVPEIQVITAEGGNTGVDRWHADVTFRPNPSAASILRARDIPPIGGDTMWLCSNAAFRGLSEPLQELVLKLEAIHDMRMGMTGYLDPDVVEKNARENPPRRHPAVIAHPVTGAPLLFVNSIWTSGFAGLSKNESDMLLQLLMDHVKSPEYQVRFKWEVNSIAIWDNLATQHYALGDYSYRRVMNRMVVGGIVPEAYNPAKR</sequence>
<evidence type="ECO:0000256" key="5">
    <source>
        <dbReference type="ARBA" id="ARBA00023004"/>
    </source>
</evidence>
<evidence type="ECO:0000256" key="4">
    <source>
        <dbReference type="ARBA" id="ARBA00023002"/>
    </source>
</evidence>
<dbReference type="Proteomes" id="UP001161409">
    <property type="component" value="Unassembled WGS sequence"/>
</dbReference>
<keyword evidence="4" id="KW-0560">Oxidoreductase</keyword>
<dbReference type="Gene3D" id="3.60.130.10">
    <property type="entry name" value="Clavaminate synthase-like"/>
    <property type="match status" value="1"/>
</dbReference>
<dbReference type="PANTHER" id="PTHR30468:SF1">
    <property type="entry name" value="ALPHA-KETOGLUTARATE-DEPENDENT SULFONATE DIOXYGENASE"/>
    <property type="match status" value="1"/>
</dbReference>
<dbReference type="PANTHER" id="PTHR30468">
    <property type="entry name" value="ALPHA-KETOGLUTARATE-DEPENDENT SULFONATE DIOXYGENASE"/>
    <property type="match status" value="1"/>
</dbReference>
<reference evidence="7" key="2">
    <citation type="submission" date="2023-01" db="EMBL/GenBank/DDBJ databases">
        <title>Draft genome sequence of Sneathiella chinensis strain NBRC 103408.</title>
        <authorList>
            <person name="Sun Q."/>
            <person name="Mori K."/>
        </authorList>
    </citation>
    <scope>NUCLEOTIDE SEQUENCE</scope>
    <source>
        <strain evidence="7">NBRC 103408</strain>
    </source>
</reference>
<dbReference type="SUPFAM" id="SSF51197">
    <property type="entry name" value="Clavaminate synthase-like"/>
    <property type="match status" value="1"/>
</dbReference>
<evidence type="ECO:0000256" key="1">
    <source>
        <dbReference type="ARBA" id="ARBA00005896"/>
    </source>
</evidence>
<evidence type="ECO:0000256" key="3">
    <source>
        <dbReference type="ARBA" id="ARBA00022964"/>
    </source>
</evidence>
<dbReference type="EMBL" id="BSNF01000008">
    <property type="protein sequence ID" value="GLQ07131.1"/>
    <property type="molecule type" value="Genomic_DNA"/>
</dbReference>
<comment type="caution">
    <text evidence="7">The sequence shown here is derived from an EMBL/GenBank/DDBJ whole genome shotgun (WGS) entry which is preliminary data.</text>
</comment>
<keyword evidence="8" id="KW-1185">Reference proteome</keyword>
<dbReference type="InterPro" id="IPR003819">
    <property type="entry name" value="TauD/TfdA-like"/>
</dbReference>
<dbReference type="InterPro" id="IPR042098">
    <property type="entry name" value="TauD-like_sf"/>
</dbReference>
<dbReference type="RefSeq" id="WP_169561200.1">
    <property type="nucleotide sequence ID" value="NZ_BSNF01000008.1"/>
</dbReference>
<proteinExistence type="inferred from homology"/>
<name>A0ABQ5U6V3_9PROT</name>
<keyword evidence="3 7" id="KW-0223">Dioxygenase</keyword>
<evidence type="ECO:0000259" key="6">
    <source>
        <dbReference type="Pfam" id="PF02668"/>
    </source>
</evidence>
<protein>
    <submittedName>
        <fullName evidence="7">Alpha-ketoglutarate-dependent taurine dioxygenase</fullName>
    </submittedName>
</protein>
<comment type="similarity">
    <text evidence="1">Belongs to the TfdA dioxygenase family.</text>
</comment>
<keyword evidence="2" id="KW-0479">Metal-binding</keyword>
<keyword evidence="5" id="KW-0408">Iron</keyword>
<dbReference type="Pfam" id="PF02668">
    <property type="entry name" value="TauD"/>
    <property type="match status" value="1"/>
</dbReference>
<evidence type="ECO:0000313" key="7">
    <source>
        <dbReference type="EMBL" id="GLQ07131.1"/>
    </source>
</evidence>
<dbReference type="GO" id="GO:0051213">
    <property type="term" value="F:dioxygenase activity"/>
    <property type="evidence" value="ECO:0007669"/>
    <property type="project" value="UniProtKB-KW"/>
</dbReference>
<reference evidence="7" key="1">
    <citation type="journal article" date="2014" name="Int. J. Syst. Evol. Microbiol.">
        <title>Complete genome of a new Firmicutes species belonging to the dominant human colonic microbiota ('Ruminococcus bicirculans') reveals two chromosomes and a selective capacity to utilize plant glucans.</title>
        <authorList>
            <consortium name="NISC Comparative Sequencing Program"/>
            <person name="Wegmann U."/>
            <person name="Louis P."/>
            <person name="Goesmann A."/>
            <person name="Henrissat B."/>
            <person name="Duncan S.H."/>
            <person name="Flint H.J."/>
        </authorList>
    </citation>
    <scope>NUCLEOTIDE SEQUENCE</scope>
    <source>
        <strain evidence="7">NBRC 103408</strain>
    </source>
</reference>
<evidence type="ECO:0000313" key="8">
    <source>
        <dbReference type="Proteomes" id="UP001161409"/>
    </source>
</evidence>